<dbReference type="InterPro" id="IPR004360">
    <property type="entry name" value="Glyas_Fos-R_dOase_dom"/>
</dbReference>
<feature type="domain" description="VOC" evidence="1">
    <location>
        <begin position="5"/>
        <end position="124"/>
    </location>
</feature>
<dbReference type="STRING" id="1423740.FC36_GL001047"/>
<gene>
    <name evidence="2" type="ORF">FC36_GL001047</name>
</gene>
<dbReference type="AlphaFoldDB" id="A0A0R1TC60"/>
<dbReference type="InterPro" id="IPR029068">
    <property type="entry name" value="Glyas_Bleomycin-R_OHBP_Dase"/>
</dbReference>
<dbReference type="PROSITE" id="PS51819">
    <property type="entry name" value="VOC"/>
    <property type="match status" value="1"/>
</dbReference>
<reference evidence="2 3" key="1">
    <citation type="journal article" date="2015" name="Genome Announc.">
        <title>Expanding the biotechnology potential of lactobacilli through comparative genomics of 213 strains and associated genera.</title>
        <authorList>
            <person name="Sun Z."/>
            <person name="Harris H.M."/>
            <person name="McCann A."/>
            <person name="Guo C."/>
            <person name="Argimon S."/>
            <person name="Zhang W."/>
            <person name="Yang X."/>
            <person name="Jeffery I.B."/>
            <person name="Cooney J.C."/>
            <person name="Kagawa T.F."/>
            <person name="Liu W."/>
            <person name="Song Y."/>
            <person name="Salvetti E."/>
            <person name="Wrobel A."/>
            <person name="Rasinkangas P."/>
            <person name="Parkhill J."/>
            <person name="Rea M.C."/>
            <person name="O'Sullivan O."/>
            <person name="Ritari J."/>
            <person name="Douillard F.P."/>
            <person name="Paul Ross R."/>
            <person name="Yang R."/>
            <person name="Briner A.E."/>
            <person name="Felis G.E."/>
            <person name="de Vos W.M."/>
            <person name="Barrangou R."/>
            <person name="Klaenhammer T.R."/>
            <person name="Caufield P.W."/>
            <person name="Cui Y."/>
            <person name="Zhang H."/>
            <person name="O'Toole P.W."/>
        </authorList>
    </citation>
    <scope>NUCLEOTIDE SEQUENCE [LARGE SCALE GENOMIC DNA]</scope>
    <source>
        <strain evidence="2 3">DSM 15833</strain>
    </source>
</reference>
<dbReference type="OrthoDB" id="9802805at2"/>
<accession>A0A0R1TC60</accession>
<proteinExistence type="predicted"/>
<sequence>MKVKRIERLTITVSDLKAAQRFYHEVFDMPTISESDDNITLRCGHNELILSLGQTETSRAKKTTPGSADLRLVVGDNMEDILNHLKSYFVNILGEPVIKQGIDGQILAVNITDDDGNLIEVSTYSNR</sequence>
<dbReference type="EMBL" id="AZFH01000139">
    <property type="protein sequence ID" value="KRL78665.1"/>
    <property type="molecule type" value="Genomic_DNA"/>
</dbReference>
<comment type="caution">
    <text evidence="2">The sequence shown here is derived from an EMBL/GenBank/DDBJ whole genome shotgun (WGS) entry which is preliminary data.</text>
</comment>
<name>A0A0R1TC60_9LACO</name>
<dbReference type="Proteomes" id="UP000051048">
    <property type="component" value="Unassembled WGS sequence"/>
</dbReference>
<dbReference type="Pfam" id="PF00903">
    <property type="entry name" value="Glyoxalase"/>
    <property type="match status" value="1"/>
</dbReference>
<protein>
    <recommendedName>
        <fullName evidence="1">VOC domain-containing protein</fullName>
    </recommendedName>
</protein>
<dbReference type="InterPro" id="IPR037523">
    <property type="entry name" value="VOC_core"/>
</dbReference>
<evidence type="ECO:0000259" key="1">
    <source>
        <dbReference type="PROSITE" id="PS51819"/>
    </source>
</evidence>
<dbReference type="SUPFAM" id="SSF54593">
    <property type="entry name" value="Glyoxalase/Bleomycin resistance protein/Dihydroxybiphenyl dioxygenase"/>
    <property type="match status" value="1"/>
</dbReference>
<organism evidence="2 3">
    <name type="scientific">Ligilactobacillus equi DSM 15833 = JCM 10991</name>
    <dbReference type="NCBI Taxonomy" id="1423740"/>
    <lineage>
        <taxon>Bacteria</taxon>
        <taxon>Bacillati</taxon>
        <taxon>Bacillota</taxon>
        <taxon>Bacilli</taxon>
        <taxon>Lactobacillales</taxon>
        <taxon>Lactobacillaceae</taxon>
        <taxon>Ligilactobacillus</taxon>
    </lineage>
</organism>
<dbReference type="Gene3D" id="3.10.180.10">
    <property type="entry name" value="2,3-Dihydroxybiphenyl 1,2-Dioxygenase, domain 1"/>
    <property type="match status" value="1"/>
</dbReference>
<dbReference type="RefSeq" id="WP_023860089.1">
    <property type="nucleotide sequence ID" value="NZ_AZFH01000139.1"/>
</dbReference>
<evidence type="ECO:0000313" key="2">
    <source>
        <dbReference type="EMBL" id="KRL78665.1"/>
    </source>
</evidence>
<evidence type="ECO:0000313" key="3">
    <source>
        <dbReference type="Proteomes" id="UP000051048"/>
    </source>
</evidence>
<dbReference type="PATRIC" id="fig|1423740.3.peg.1116"/>